<reference evidence="2 3" key="1">
    <citation type="journal article" date="2020" name="Fungal Divers.">
        <title>Resolving the Mortierellaceae phylogeny through synthesis of multi-gene phylogenetics and phylogenomics.</title>
        <authorList>
            <person name="Vandepol N."/>
            <person name="Liber J."/>
            <person name="Desiro A."/>
            <person name="Na H."/>
            <person name="Kennedy M."/>
            <person name="Barry K."/>
            <person name="Grigoriev I.V."/>
            <person name="Miller A.N."/>
            <person name="O'Donnell K."/>
            <person name="Stajich J.E."/>
            <person name="Bonito G."/>
        </authorList>
    </citation>
    <scope>NUCLEOTIDE SEQUENCE [LARGE SCALE GENOMIC DNA]</scope>
    <source>
        <strain evidence="2 3">AD045</strain>
    </source>
</reference>
<accession>A0ABQ7JP98</accession>
<evidence type="ECO:0008006" key="4">
    <source>
        <dbReference type="Google" id="ProtNLM"/>
    </source>
</evidence>
<keyword evidence="3" id="KW-1185">Reference proteome</keyword>
<proteinExistence type="predicted"/>
<protein>
    <recommendedName>
        <fullName evidence="4">Ion transport domain-containing protein</fullName>
    </recommendedName>
</protein>
<organism evidence="2 3">
    <name type="scientific">Linnemannia gamsii</name>
    <dbReference type="NCBI Taxonomy" id="64522"/>
    <lineage>
        <taxon>Eukaryota</taxon>
        <taxon>Fungi</taxon>
        <taxon>Fungi incertae sedis</taxon>
        <taxon>Mucoromycota</taxon>
        <taxon>Mortierellomycotina</taxon>
        <taxon>Mortierellomycetes</taxon>
        <taxon>Mortierellales</taxon>
        <taxon>Mortierellaceae</taxon>
        <taxon>Linnemannia</taxon>
    </lineage>
</organism>
<keyword evidence="1" id="KW-0472">Membrane</keyword>
<sequence length="126" mass="14362">MVRDNNPTLIMLGKTHTSFAFPLTGSILQLGGRTDLVSNGFSNNDVGLRLMMAIFFIFTDISMLNVLIALIGHAFDDGDRTWELEWLQNRKRYVESAENMTYNVRDLRVAHDYFPETTYYTAGSQS</sequence>
<feature type="transmembrane region" description="Helical" evidence="1">
    <location>
        <begin position="50"/>
        <end position="71"/>
    </location>
</feature>
<dbReference type="EMBL" id="JAAAIM010001037">
    <property type="protein sequence ID" value="KAG0282582.1"/>
    <property type="molecule type" value="Genomic_DNA"/>
</dbReference>
<evidence type="ECO:0000313" key="2">
    <source>
        <dbReference type="EMBL" id="KAG0282582.1"/>
    </source>
</evidence>
<gene>
    <name evidence="2" type="ORF">BGZ96_000326</name>
</gene>
<keyword evidence="1" id="KW-0812">Transmembrane</keyword>
<keyword evidence="1" id="KW-1133">Transmembrane helix</keyword>
<evidence type="ECO:0000256" key="1">
    <source>
        <dbReference type="SAM" id="Phobius"/>
    </source>
</evidence>
<comment type="caution">
    <text evidence="2">The sequence shown here is derived from an EMBL/GenBank/DDBJ whole genome shotgun (WGS) entry which is preliminary data.</text>
</comment>
<evidence type="ECO:0000313" key="3">
    <source>
        <dbReference type="Proteomes" id="UP001194696"/>
    </source>
</evidence>
<dbReference type="Proteomes" id="UP001194696">
    <property type="component" value="Unassembled WGS sequence"/>
</dbReference>
<name>A0ABQ7JP98_9FUNG</name>